<proteinExistence type="predicted"/>
<dbReference type="GO" id="GO:0042742">
    <property type="term" value="P:defense response to bacterium"/>
    <property type="evidence" value="ECO:0007669"/>
    <property type="project" value="InterPro"/>
</dbReference>
<name>A0A540MTU2_MALBA</name>
<evidence type="ECO:0000313" key="4">
    <source>
        <dbReference type="EMBL" id="TQE02181.1"/>
    </source>
</evidence>
<dbReference type="PANTHER" id="PTHR46351">
    <property type="entry name" value="WOUND-INDUCED PROTEIN WIN2"/>
    <property type="match status" value="1"/>
</dbReference>
<dbReference type="PROSITE" id="PS00772">
    <property type="entry name" value="BARWIN_2"/>
    <property type="match status" value="1"/>
</dbReference>
<evidence type="ECO:0000313" key="5">
    <source>
        <dbReference type="Proteomes" id="UP000315295"/>
    </source>
</evidence>
<keyword evidence="5" id="KW-1185">Reference proteome</keyword>
<reference evidence="4 5" key="1">
    <citation type="journal article" date="2019" name="G3 (Bethesda)">
        <title>Sequencing of a Wild Apple (Malus baccata) Genome Unravels the Differences Between Cultivated and Wild Apple Species Regarding Disease Resistance and Cold Tolerance.</title>
        <authorList>
            <person name="Chen X."/>
        </authorList>
    </citation>
    <scope>NUCLEOTIDE SEQUENCE [LARGE SCALE GENOMIC DNA]</scope>
    <source>
        <strain evidence="5">cv. Shandingzi</strain>
        <tissue evidence="4">Leaves</tissue>
    </source>
</reference>
<dbReference type="SUPFAM" id="SSF50685">
    <property type="entry name" value="Barwin-like endoglucanases"/>
    <property type="match status" value="1"/>
</dbReference>
<organism evidence="4 5">
    <name type="scientific">Malus baccata</name>
    <name type="common">Siberian crab apple</name>
    <name type="synonym">Pyrus baccata</name>
    <dbReference type="NCBI Taxonomy" id="106549"/>
    <lineage>
        <taxon>Eukaryota</taxon>
        <taxon>Viridiplantae</taxon>
        <taxon>Streptophyta</taxon>
        <taxon>Embryophyta</taxon>
        <taxon>Tracheophyta</taxon>
        <taxon>Spermatophyta</taxon>
        <taxon>Magnoliopsida</taxon>
        <taxon>eudicotyledons</taxon>
        <taxon>Gunneridae</taxon>
        <taxon>Pentapetalae</taxon>
        <taxon>rosids</taxon>
        <taxon>fabids</taxon>
        <taxon>Rosales</taxon>
        <taxon>Rosaceae</taxon>
        <taxon>Amygdaloideae</taxon>
        <taxon>Maleae</taxon>
        <taxon>Malus</taxon>
    </lineage>
</organism>
<evidence type="ECO:0000256" key="2">
    <source>
        <dbReference type="SAM" id="SignalP"/>
    </source>
</evidence>
<dbReference type="Pfam" id="PF00967">
    <property type="entry name" value="Barwin"/>
    <property type="match status" value="1"/>
</dbReference>
<protein>
    <recommendedName>
        <fullName evidence="3">Barwin domain-containing protein</fullName>
    </recommendedName>
</protein>
<gene>
    <name evidence="4" type="ORF">C1H46_012182</name>
</gene>
<evidence type="ECO:0000259" key="3">
    <source>
        <dbReference type="PROSITE" id="PS51174"/>
    </source>
</evidence>
<dbReference type="Gene3D" id="2.40.40.10">
    <property type="entry name" value="RlpA-like domain"/>
    <property type="match status" value="1"/>
</dbReference>
<feature type="domain" description="Barwin" evidence="3">
    <location>
        <begin position="52"/>
        <end position="100"/>
    </location>
</feature>
<feature type="chain" id="PRO_5021813507" description="Barwin domain-containing protein" evidence="2">
    <location>
        <begin position="28"/>
        <end position="100"/>
    </location>
</feature>
<dbReference type="PROSITE" id="PS51174">
    <property type="entry name" value="BARWIN_3"/>
    <property type="match status" value="2"/>
</dbReference>
<keyword evidence="2" id="KW-0732">Signal</keyword>
<dbReference type="InterPro" id="IPR018226">
    <property type="entry name" value="Barwin_CS"/>
</dbReference>
<dbReference type="InterPro" id="IPR001153">
    <property type="entry name" value="Barwin_dom"/>
</dbReference>
<dbReference type="GO" id="GO:0050832">
    <property type="term" value="P:defense response to fungus"/>
    <property type="evidence" value="ECO:0007669"/>
    <property type="project" value="InterPro"/>
</dbReference>
<dbReference type="EMBL" id="VIEB01000180">
    <property type="protein sequence ID" value="TQE02181.1"/>
    <property type="molecule type" value="Genomic_DNA"/>
</dbReference>
<dbReference type="InterPro" id="IPR036908">
    <property type="entry name" value="RlpA-like_sf"/>
</dbReference>
<dbReference type="GO" id="GO:0004540">
    <property type="term" value="F:RNA nuclease activity"/>
    <property type="evidence" value="ECO:0007669"/>
    <property type="project" value="InterPro"/>
</dbReference>
<keyword evidence="1" id="KW-1015">Disulfide bond</keyword>
<dbReference type="Proteomes" id="UP000315295">
    <property type="component" value="Unassembled WGS sequence"/>
</dbReference>
<feature type="domain" description="Barwin" evidence="3">
    <location>
        <begin position="27"/>
        <end position="48"/>
    </location>
</feature>
<accession>A0A540MTU2</accession>
<feature type="signal peptide" evidence="2">
    <location>
        <begin position="1"/>
        <end position="27"/>
    </location>
</feature>
<sequence>MAGKIAPPCFMLLLSVIICVFVRSAWGQSASVRSTYHLYNPDQINYDLWALTNTGTGAQTVVRIIDQCSNGGLDLDIDIDGSGYTSGQLIVNYDFVDCDD</sequence>
<dbReference type="InterPro" id="IPR044301">
    <property type="entry name" value="PR4"/>
</dbReference>
<dbReference type="AlphaFoldDB" id="A0A540MTU2"/>
<comment type="caution">
    <text evidence="4">The sequence shown here is derived from an EMBL/GenBank/DDBJ whole genome shotgun (WGS) entry which is preliminary data.</text>
</comment>
<dbReference type="STRING" id="106549.A0A540MTU2"/>
<evidence type="ECO:0000256" key="1">
    <source>
        <dbReference type="ARBA" id="ARBA00023157"/>
    </source>
</evidence>
<dbReference type="PANTHER" id="PTHR46351:SF3">
    <property type="entry name" value="WOUND-INDUCED PROTEIN WIN2"/>
    <property type="match status" value="1"/>
</dbReference>